<gene>
    <name evidence="1" type="ORF">EYF80_019788</name>
</gene>
<protein>
    <submittedName>
        <fullName evidence="1">Uncharacterized protein</fullName>
    </submittedName>
</protein>
<organism evidence="1 2">
    <name type="scientific">Liparis tanakae</name>
    <name type="common">Tanaka's snailfish</name>
    <dbReference type="NCBI Taxonomy" id="230148"/>
    <lineage>
        <taxon>Eukaryota</taxon>
        <taxon>Metazoa</taxon>
        <taxon>Chordata</taxon>
        <taxon>Craniata</taxon>
        <taxon>Vertebrata</taxon>
        <taxon>Euteleostomi</taxon>
        <taxon>Actinopterygii</taxon>
        <taxon>Neopterygii</taxon>
        <taxon>Teleostei</taxon>
        <taxon>Neoteleostei</taxon>
        <taxon>Acanthomorphata</taxon>
        <taxon>Eupercaria</taxon>
        <taxon>Perciformes</taxon>
        <taxon>Cottioidei</taxon>
        <taxon>Cottales</taxon>
        <taxon>Liparidae</taxon>
        <taxon>Liparis</taxon>
    </lineage>
</organism>
<evidence type="ECO:0000313" key="2">
    <source>
        <dbReference type="Proteomes" id="UP000314294"/>
    </source>
</evidence>
<dbReference type="Proteomes" id="UP000314294">
    <property type="component" value="Unassembled WGS sequence"/>
</dbReference>
<proteinExistence type="predicted"/>
<name>A0A4Z2HX55_9TELE</name>
<sequence length="88" mass="10302">MADEGVMPTPLGSRCIFFHSHLQQFPSLACLLRPPRCSVEWFSIHHLKGFWRARFQSRIAYLRDVRRDELQALHSGEDERADGERVHV</sequence>
<comment type="caution">
    <text evidence="1">The sequence shown here is derived from an EMBL/GenBank/DDBJ whole genome shotgun (WGS) entry which is preliminary data.</text>
</comment>
<accession>A0A4Z2HX55</accession>
<dbReference type="EMBL" id="SRLO01000169">
    <property type="protein sequence ID" value="TNN69915.1"/>
    <property type="molecule type" value="Genomic_DNA"/>
</dbReference>
<dbReference type="AlphaFoldDB" id="A0A4Z2HX55"/>
<reference evidence="1 2" key="1">
    <citation type="submission" date="2019-03" db="EMBL/GenBank/DDBJ databases">
        <title>First draft genome of Liparis tanakae, snailfish: a comprehensive survey of snailfish specific genes.</title>
        <authorList>
            <person name="Kim W."/>
            <person name="Song I."/>
            <person name="Jeong J.-H."/>
            <person name="Kim D."/>
            <person name="Kim S."/>
            <person name="Ryu S."/>
            <person name="Song J.Y."/>
            <person name="Lee S.K."/>
        </authorList>
    </citation>
    <scope>NUCLEOTIDE SEQUENCE [LARGE SCALE GENOMIC DNA]</scope>
    <source>
        <tissue evidence="1">Muscle</tissue>
    </source>
</reference>
<evidence type="ECO:0000313" key="1">
    <source>
        <dbReference type="EMBL" id="TNN69915.1"/>
    </source>
</evidence>
<keyword evidence="2" id="KW-1185">Reference proteome</keyword>